<proteinExistence type="predicted"/>
<dbReference type="Proteomes" id="UP000046392">
    <property type="component" value="Unplaced"/>
</dbReference>
<keyword evidence="1" id="KW-1185">Reference proteome</keyword>
<name>A0A0N5B3M9_STREA</name>
<dbReference type="InterPro" id="IPR009003">
    <property type="entry name" value="Peptidase_S1_PA"/>
</dbReference>
<sequence>MARIVNHNKTIICNGILVTQLHFLTNFGCLKGIEELIKQQTEYNILYGHYQVRIGEQSSKDICDSDSDGIFNCSNKVIIRYINALHLPHPVLDDDLKYRVIELNRPVTSIPHVCIYQYQMNFLSLEEQKKVENIISLMWGIYHYDDIDTLEVKSYFFKKTFDYKNKIFADSFECKTPEDYLIVKEDIKRKPWENIFKGTPLFRRVKDNQFGVYGIGEDTCERNFNKKN</sequence>
<dbReference type="AlphaFoldDB" id="A0A0N5B3M9"/>
<dbReference type="SUPFAM" id="SSF50494">
    <property type="entry name" value="Trypsin-like serine proteases"/>
    <property type="match status" value="1"/>
</dbReference>
<evidence type="ECO:0000313" key="2">
    <source>
        <dbReference type="WBParaSite" id="SPAL_0000068200.1"/>
    </source>
</evidence>
<organism evidence="1 2">
    <name type="scientific">Strongyloides papillosus</name>
    <name type="common">Intestinal threadworm</name>
    <dbReference type="NCBI Taxonomy" id="174720"/>
    <lineage>
        <taxon>Eukaryota</taxon>
        <taxon>Metazoa</taxon>
        <taxon>Ecdysozoa</taxon>
        <taxon>Nematoda</taxon>
        <taxon>Chromadorea</taxon>
        <taxon>Rhabditida</taxon>
        <taxon>Tylenchina</taxon>
        <taxon>Panagrolaimomorpha</taxon>
        <taxon>Strongyloidoidea</taxon>
        <taxon>Strongyloididae</taxon>
        <taxon>Strongyloides</taxon>
    </lineage>
</organism>
<evidence type="ECO:0000313" key="1">
    <source>
        <dbReference type="Proteomes" id="UP000046392"/>
    </source>
</evidence>
<reference evidence="2" key="1">
    <citation type="submission" date="2017-02" db="UniProtKB">
        <authorList>
            <consortium name="WormBaseParasite"/>
        </authorList>
    </citation>
    <scope>IDENTIFICATION</scope>
</reference>
<dbReference type="STRING" id="174720.A0A0N5B3M9"/>
<protein>
    <submittedName>
        <fullName evidence="2">Peptidase S1 domain-containing protein</fullName>
    </submittedName>
</protein>
<dbReference type="WBParaSite" id="SPAL_0000068200.1">
    <property type="protein sequence ID" value="SPAL_0000068200.1"/>
    <property type="gene ID" value="SPAL_0000068200"/>
</dbReference>
<accession>A0A0N5B3M9</accession>